<protein>
    <submittedName>
        <fullName evidence="2">Nuclear transport factor 2 family protein</fullName>
    </submittedName>
</protein>
<name>A0A7V8NRC3_9BACT</name>
<dbReference type="Proteomes" id="UP000567293">
    <property type="component" value="Unassembled WGS sequence"/>
</dbReference>
<proteinExistence type="predicted"/>
<reference evidence="2" key="1">
    <citation type="submission" date="2020-06" db="EMBL/GenBank/DDBJ databases">
        <title>Legume-microbial interactions unlock mineral nutrients during tropical forest succession.</title>
        <authorList>
            <person name="Epihov D.Z."/>
        </authorList>
    </citation>
    <scope>NUCLEOTIDE SEQUENCE [LARGE SCALE GENOMIC DNA]</scope>
    <source>
        <strain evidence="2">Pan2503</strain>
    </source>
</reference>
<feature type="domain" description="SnoaL-like" evidence="1">
    <location>
        <begin position="13"/>
        <end position="114"/>
    </location>
</feature>
<comment type="caution">
    <text evidence="2">The sequence shown here is derived from an EMBL/GenBank/DDBJ whole genome shotgun (WGS) entry which is preliminary data.</text>
</comment>
<dbReference type="EMBL" id="JACDQQ010001367">
    <property type="protein sequence ID" value="MBA0086134.1"/>
    <property type="molecule type" value="Genomic_DNA"/>
</dbReference>
<dbReference type="Gene3D" id="3.10.450.50">
    <property type="match status" value="1"/>
</dbReference>
<evidence type="ECO:0000313" key="3">
    <source>
        <dbReference type="Proteomes" id="UP000567293"/>
    </source>
</evidence>
<accession>A0A7V8NRC3</accession>
<dbReference type="SUPFAM" id="SSF54427">
    <property type="entry name" value="NTF2-like"/>
    <property type="match status" value="1"/>
</dbReference>
<organism evidence="2 3">
    <name type="scientific">Candidatus Acidiferrum panamense</name>
    <dbReference type="NCBI Taxonomy" id="2741543"/>
    <lineage>
        <taxon>Bacteria</taxon>
        <taxon>Pseudomonadati</taxon>
        <taxon>Acidobacteriota</taxon>
        <taxon>Terriglobia</taxon>
        <taxon>Candidatus Acidiferrales</taxon>
        <taxon>Candidatus Acidiferrum</taxon>
    </lineage>
</organism>
<dbReference type="InterPro" id="IPR037401">
    <property type="entry name" value="SnoaL-like"/>
</dbReference>
<dbReference type="InterPro" id="IPR032710">
    <property type="entry name" value="NTF2-like_dom_sf"/>
</dbReference>
<sequence>MPMTRGSFSAWLEKYGRAWENRDAQAAAELYAEDGTYQVTPFVEPMRGRAAILDYWTHVAQTEEQVQFSYEILAVTSEQGIARWRASFVIAPPGLTTKLDGIFVISLDDNGKCAWLREWWHKRQTE</sequence>
<evidence type="ECO:0000259" key="1">
    <source>
        <dbReference type="Pfam" id="PF12680"/>
    </source>
</evidence>
<dbReference type="Pfam" id="PF12680">
    <property type="entry name" value="SnoaL_2"/>
    <property type="match status" value="1"/>
</dbReference>
<gene>
    <name evidence="2" type="ORF">HRJ53_14190</name>
</gene>
<dbReference type="AlphaFoldDB" id="A0A7V8NRC3"/>
<keyword evidence="3" id="KW-1185">Reference proteome</keyword>
<evidence type="ECO:0000313" key="2">
    <source>
        <dbReference type="EMBL" id="MBA0086134.1"/>
    </source>
</evidence>